<gene>
    <name evidence="2" type="ORF">J41TS4_36880</name>
</gene>
<evidence type="ECO:0000313" key="2">
    <source>
        <dbReference type="EMBL" id="GIO43930.1"/>
    </source>
</evidence>
<dbReference type="AlphaFoldDB" id="A0A920CLY8"/>
<reference evidence="2" key="1">
    <citation type="submission" date="2021-03" db="EMBL/GenBank/DDBJ databases">
        <title>Antimicrobial resistance genes in bacteria isolated from Japanese honey, and their potential for conferring macrolide and lincosamide resistance in the American foulbrood pathogen Paenibacillus larvae.</title>
        <authorList>
            <person name="Okamoto M."/>
            <person name="Kumagai M."/>
            <person name="Kanamori H."/>
            <person name="Takamatsu D."/>
        </authorList>
    </citation>
    <scope>NUCLEOTIDE SEQUENCE</scope>
    <source>
        <strain evidence="2">J41TS4</strain>
    </source>
</reference>
<proteinExistence type="predicted"/>
<dbReference type="Proteomes" id="UP000678895">
    <property type="component" value="Unassembled WGS sequence"/>
</dbReference>
<dbReference type="Pfam" id="PF00395">
    <property type="entry name" value="SLH"/>
    <property type="match status" value="3"/>
</dbReference>
<feature type="domain" description="SLH" evidence="1">
    <location>
        <begin position="131"/>
        <end position="197"/>
    </location>
</feature>
<dbReference type="EMBL" id="BORS01000013">
    <property type="protein sequence ID" value="GIO43930.1"/>
    <property type="molecule type" value="Genomic_DNA"/>
</dbReference>
<comment type="caution">
    <text evidence="2">The sequence shown here is derived from an EMBL/GenBank/DDBJ whole genome shotgun (WGS) entry which is preliminary data.</text>
</comment>
<evidence type="ECO:0000259" key="1">
    <source>
        <dbReference type="PROSITE" id="PS51272"/>
    </source>
</evidence>
<accession>A0A920CLY8</accession>
<organism evidence="2 3">
    <name type="scientific">Paenibacillus apis</name>
    <dbReference type="NCBI Taxonomy" id="1792174"/>
    <lineage>
        <taxon>Bacteria</taxon>
        <taxon>Bacillati</taxon>
        <taxon>Bacillota</taxon>
        <taxon>Bacilli</taxon>
        <taxon>Bacillales</taxon>
        <taxon>Paenibacillaceae</taxon>
        <taxon>Paenibacillus</taxon>
    </lineage>
</organism>
<dbReference type="PANTHER" id="PTHR43308:SF1">
    <property type="entry name" value="OUTER MEMBRANE PROTEIN ALPHA"/>
    <property type="match status" value="1"/>
</dbReference>
<sequence length="259" mass="27763">MKGGSPDISLIKQRQSGTLIFRPRQSLSFFRSDPKSSGQKRWIFIGGTVHEEGTIRAEIGRTAKFAVFAYKPIVMNDMNNHWAASYVHRLEGMNVAVGYPDGSFRPEQTVTRLEFAKLLTSALGLEAASGNTNFSDNGDIPSWARPHVAAAVEAGLILGYEEAGTTSFMGMRTVTRAEAAVMTARALQFSGVDADIVTGNVPELKDASDIPNWAKPSIDQALSAGILSGYADGAFRGDQATTRGEAAAMVYKLLTALGI</sequence>
<dbReference type="InterPro" id="IPR051465">
    <property type="entry name" value="Cell_Envelope_Struct_Comp"/>
</dbReference>
<feature type="domain" description="SLH" evidence="1">
    <location>
        <begin position="201"/>
        <end position="259"/>
    </location>
</feature>
<dbReference type="PROSITE" id="PS51272">
    <property type="entry name" value="SLH"/>
    <property type="match status" value="3"/>
</dbReference>
<name>A0A920CLY8_9BACL</name>
<protein>
    <recommendedName>
        <fullName evidence="1">SLH domain-containing protein</fullName>
    </recommendedName>
</protein>
<dbReference type="PANTHER" id="PTHR43308">
    <property type="entry name" value="OUTER MEMBRANE PROTEIN ALPHA-RELATED"/>
    <property type="match status" value="1"/>
</dbReference>
<keyword evidence="3" id="KW-1185">Reference proteome</keyword>
<feature type="domain" description="SLH" evidence="1">
    <location>
        <begin position="70"/>
        <end position="130"/>
    </location>
</feature>
<dbReference type="InterPro" id="IPR001119">
    <property type="entry name" value="SLH_dom"/>
</dbReference>
<evidence type="ECO:0000313" key="3">
    <source>
        <dbReference type="Proteomes" id="UP000678895"/>
    </source>
</evidence>